<dbReference type="SUPFAM" id="SSF53335">
    <property type="entry name" value="S-adenosyl-L-methionine-dependent methyltransferases"/>
    <property type="match status" value="1"/>
</dbReference>
<dbReference type="Pfam" id="PF13727">
    <property type="entry name" value="CoA_binding_3"/>
    <property type="match status" value="1"/>
</dbReference>
<dbReference type="Gene3D" id="3.40.50.720">
    <property type="entry name" value="NAD(P)-binding Rossmann-like Domain"/>
    <property type="match status" value="2"/>
</dbReference>
<feature type="transmembrane region" description="Helical" evidence="2">
    <location>
        <begin position="119"/>
        <end position="140"/>
    </location>
</feature>
<keyword evidence="2" id="KW-0472">Membrane</keyword>
<comment type="caution">
    <text evidence="4">The sequence shown here is derived from an EMBL/GenBank/DDBJ whole genome shotgun (WGS) entry which is preliminary data.</text>
</comment>
<dbReference type="InterPro" id="IPR003869">
    <property type="entry name" value="Polysac_CapD-like"/>
</dbReference>
<keyword evidence="2" id="KW-0812">Transmembrane</keyword>
<evidence type="ECO:0000259" key="3">
    <source>
        <dbReference type="Pfam" id="PF02719"/>
    </source>
</evidence>
<evidence type="ECO:0000256" key="1">
    <source>
        <dbReference type="ARBA" id="ARBA00007430"/>
    </source>
</evidence>
<feature type="transmembrane region" description="Helical" evidence="2">
    <location>
        <begin position="94"/>
        <end position="113"/>
    </location>
</feature>
<feature type="transmembrane region" description="Helical" evidence="2">
    <location>
        <begin position="23"/>
        <end position="48"/>
    </location>
</feature>
<dbReference type="InterPro" id="IPR029063">
    <property type="entry name" value="SAM-dependent_MTases_sf"/>
</dbReference>
<accession>A0A350H8C5</accession>
<reference evidence="4 5" key="1">
    <citation type="journal article" date="2018" name="Nat. Biotechnol.">
        <title>A standardized bacterial taxonomy based on genome phylogeny substantially revises the tree of life.</title>
        <authorList>
            <person name="Parks D.H."/>
            <person name="Chuvochina M."/>
            <person name="Waite D.W."/>
            <person name="Rinke C."/>
            <person name="Skarshewski A."/>
            <person name="Chaumeil P.A."/>
            <person name="Hugenholtz P."/>
        </authorList>
    </citation>
    <scope>NUCLEOTIDE SEQUENCE [LARGE SCALE GENOMIC DNA]</scope>
    <source>
        <strain evidence="4">UBA9956</strain>
    </source>
</reference>
<name>A0A350H8C5_UNCW3</name>
<protein>
    <recommendedName>
        <fullName evidence="3">Polysaccharide biosynthesis protein CapD-like domain-containing protein</fullName>
    </recommendedName>
</protein>
<dbReference type="AlphaFoldDB" id="A0A350H8C5"/>
<dbReference type="InterPro" id="IPR051203">
    <property type="entry name" value="Polysaccharide_Synthase-Rel"/>
</dbReference>
<gene>
    <name evidence="4" type="ORF">DCW38_01235</name>
</gene>
<sequence length="622" mass="71356">MSSGKLMKSLIHNIFKPSYLKRFIFFVLSDIFIFYLSFVLSFSIRFSISELVVQYDTFKIFLPIFIFSKIIMLIVFDFYAISWKYFSMRDALKMFFAILLAQIFAYLTAFVMFRSHLIVILSRSVFFLDFFISLFLLGFFRSLKRIILFMTDRDNEAKKKIIVYGAGDGGEQIIREMLKKESSYEPVAILDDNKNKWKMRIHGIMILGGLKDIKRVMKKTNAGSVLIAIPSIKKERLNEVFRYLESEQVKEIKILPSVQEVLSGKVTLKSVKNIDITDLLGRESVKLNQEEIGKYLKDQTVLITGACGSIGSEIFKQVLKFNPKKILALDIDETELFYLENRTPEELKSKVEMILADVREKSRIEEIFSENNIDVVFHAAALKHVPMCEKFPIEGVKTNISGTFNLVNAATGKAKRFLFISTDKAVNPSSIMGGTKRIAEFIVTSSSIGKTIFSCVRFGNVLGSRGSVLPIFEEQIKNKQPLTITHPDMKRYFMTTQEAVQLCLEAAGGAHGGEVFILDMGEPILIREIAENMIRVYGYEPNKDIQMIYTGKRKGEKLFEELLRSEEGVEKTRFEKIYKAVGSSKMEYSKINGMVDEFMTTKNHEDVKKLLKTYIARFKYED</sequence>
<evidence type="ECO:0000313" key="4">
    <source>
        <dbReference type="EMBL" id="HAV91791.1"/>
    </source>
</evidence>
<proteinExistence type="inferred from homology"/>
<dbReference type="Proteomes" id="UP000264062">
    <property type="component" value="Unassembled WGS sequence"/>
</dbReference>
<dbReference type="CDD" id="cd05237">
    <property type="entry name" value="UDP_invert_4-6DH_SDR_e"/>
    <property type="match status" value="1"/>
</dbReference>
<dbReference type="PANTHER" id="PTHR43318:SF1">
    <property type="entry name" value="POLYSACCHARIDE BIOSYNTHESIS PROTEIN EPSC-RELATED"/>
    <property type="match status" value="1"/>
</dbReference>
<evidence type="ECO:0000313" key="5">
    <source>
        <dbReference type="Proteomes" id="UP000264062"/>
    </source>
</evidence>
<evidence type="ECO:0000256" key="2">
    <source>
        <dbReference type="SAM" id="Phobius"/>
    </source>
</evidence>
<keyword evidence="2" id="KW-1133">Transmembrane helix</keyword>
<dbReference type="Pfam" id="PF02719">
    <property type="entry name" value="Polysacc_synt_2"/>
    <property type="match status" value="1"/>
</dbReference>
<dbReference type="InterPro" id="IPR036291">
    <property type="entry name" value="NAD(P)-bd_dom_sf"/>
</dbReference>
<dbReference type="EMBL" id="DMZY01000039">
    <property type="protein sequence ID" value="HAV91791.1"/>
    <property type="molecule type" value="Genomic_DNA"/>
</dbReference>
<dbReference type="SUPFAM" id="SSF51735">
    <property type="entry name" value="NAD(P)-binding Rossmann-fold domains"/>
    <property type="match status" value="1"/>
</dbReference>
<feature type="domain" description="Polysaccharide biosynthesis protein CapD-like" evidence="3">
    <location>
        <begin position="301"/>
        <end position="580"/>
    </location>
</feature>
<dbReference type="PANTHER" id="PTHR43318">
    <property type="entry name" value="UDP-N-ACETYLGLUCOSAMINE 4,6-DEHYDRATASE"/>
    <property type="match status" value="1"/>
</dbReference>
<comment type="similarity">
    <text evidence="1">Belongs to the polysaccharide synthase family.</text>
</comment>
<feature type="transmembrane region" description="Helical" evidence="2">
    <location>
        <begin position="60"/>
        <end position="82"/>
    </location>
</feature>
<organism evidence="4 5">
    <name type="scientific">candidate division WOR-3 bacterium</name>
    <dbReference type="NCBI Taxonomy" id="2052148"/>
    <lineage>
        <taxon>Bacteria</taxon>
        <taxon>Bacteria division WOR-3</taxon>
    </lineage>
</organism>